<dbReference type="GeneID" id="70128076"/>
<feature type="region of interest" description="Disordered" evidence="1">
    <location>
        <begin position="1"/>
        <end position="42"/>
    </location>
</feature>
<keyword evidence="3" id="KW-1185">Reference proteome</keyword>
<accession>A0A9P9A304</accession>
<evidence type="ECO:0000313" key="2">
    <source>
        <dbReference type="EMBL" id="KAH6659957.1"/>
    </source>
</evidence>
<dbReference type="OrthoDB" id="4777285at2759"/>
<sequence>MTLKPQPAKQHGADGGPNSSSTPAKRKPTKPQGSAKERAGLLYRVHRHFSDLPQLDYTRPTPNYDLAVKLFGGLATDKKAAKTDGKRKAKAGDFKIKRSEIESGTDEDEDEDDEDDKDEVDPRFFERPSSRLGFHRMTAIEEDETSSSRTVEYFRSAKPNDCVIIDIEKRLFRAARPRVSVYAPAGEEHLRKIGSWLGLPEPHSPLNVLKKASRLEWAMFETLPDVTRTGVRGFGNSIEPVRPSSQADIDRRITIAHWNSLNWDEVLEANKYRLNDMKFRELEDSIMALDGRLSPATAPTKYISERTSPTPKERFQDGKRRRSGLMFSLNTDQFDDQPLLPPPPDYTEWTKEVMGTPHKKRLPKIRSRDKENRNHWITRDLIYQKGITALVFVREFQDRRIQDLVDTLSKEKGETFCVDSHAHHVDTTVTKHQYFVARLYNAALQRVSLLDGKH</sequence>
<name>A0A9P9A304_9PEZI</name>
<organism evidence="2 3">
    <name type="scientific">Truncatella angustata</name>
    <dbReference type="NCBI Taxonomy" id="152316"/>
    <lineage>
        <taxon>Eukaryota</taxon>
        <taxon>Fungi</taxon>
        <taxon>Dikarya</taxon>
        <taxon>Ascomycota</taxon>
        <taxon>Pezizomycotina</taxon>
        <taxon>Sordariomycetes</taxon>
        <taxon>Xylariomycetidae</taxon>
        <taxon>Amphisphaeriales</taxon>
        <taxon>Sporocadaceae</taxon>
        <taxon>Truncatella</taxon>
    </lineage>
</organism>
<dbReference type="AlphaFoldDB" id="A0A9P9A304"/>
<reference evidence="2" key="1">
    <citation type="journal article" date="2021" name="Nat. Commun.">
        <title>Genetic determinants of endophytism in the Arabidopsis root mycobiome.</title>
        <authorList>
            <person name="Mesny F."/>
            <person name="Miyauchi S."/>
            <person name="Thiergart T."/>
            <person name="Pickel B."/>
            <person name="Atanasova L."/>
            <person name="Karlsson M."/>
            <person name="Huettel B."/>
            <person name="Barry K.W."/>
            <person name="Haridas S."/>
            <person name="Chen C."/>
            <person name="Bauer D."/>
            <person name="Andreopoulos W."/>
            <person name="Pangilinan J."/>
            <person name="LaButti K."/>
            <person name="Riley R."/>
            <person name="Lipzen A."/>
            <person name="Clum A."/>
            <person name="Drula E."/>
            <person name="Henrissat B."/>
            <person name="Kohler A."/>
            <person name="Grigoriev I.V."/>
            <person name="Martin F.M."/>
            <person name="Hacquard S."/>
        </authorList>
    </citation>
    <scope>NUCLEOTIDE SEQUENCE</scope>
    <source>
        <strain evidence="2">MPI-SDFR-AT-0073</strain>
    </source>
</reference>
<dbReference type="RefSeq" id="XP_045964088.1">
    <property type="nucleotide sequence ID" value="XM_046099184.1"/>
</dbReference>
<feature type="region of interest" description="Disordered" evidence="1">
    <location>
        <begin position="98"/>
        <end position="124"/>
    </location>
</feature>
<evidence type="ECO:0000313" key="3">
    <source>
        <dbReference type="Proteomes" id="UP000758603"/>
    </source>
</evidence>
<proteinExistence type="predicted"/>
<protein>
    <submittedName>
        <fullName evidence="2">Uncharacterized protein</fullName>
    </submittedName>
</protein>
<dbReference type="EMBL" id="JAGPXC010000001">
    <property type="protein sequence ID" value="KAH6659957.1"/>
    <property type="molecule type" value="Genomic_DNA"/>
</dbReference>
<dbReference type="Proteomes" id="UP000758603">
    <property type="component" value="Unassembled WGS sequence"/>
</dbReference>
<comment type="caution">
    <text evidence="2">The sequence shown here is derived from an EMBL/GenBank/DDBJ whole genome shotgun (WGS) entry which is preliminary data.</text>
</comment>
<feature type="compositionally biased region" description="Acidic residues" evidence="1">
    <location>
        <begin position="103"/>
        <end position="119"/>
    </location>
</feature>
<gene>
    <name evidence="2" type="ORF">BKA67DRAFT_530078</name>
</gene>
<evidence type="ECO:0000256" key="1">
    <source>
        <dbReference type="SAM" id="MobiDB-lite"/>
    </source>
</evidence>